<gene>
    <name evidence="1" type="ORF">O181_049689</name>
</gene>
<sequence>MKSRLTDLLYKYKSAFEIDKEPLGAIISHEVDILNVENPYPPMLRRKAYTASPRAREALEVPIKELYDLEALRKVGYNAKANITTPVVIPLND</sequence>
<dbReference type="Proteomes" id="UP000765509">
    <property type="component" value="Unassembled WGS sequence"/>
</dbReference>
<reference evidence="1" key="1">
    <citation type="submission" date="2021-03" db="EMBL/GenBank/DDBJ databases">
        <title>Draft genome sequence of rust myrtle Austropuccinia psidii MF-1, a brazilian biotype.</title>
        <authorList>
            <person name="Quecine M.C."/>
            <person name="Pachon D.M.R."/>
            <person name="Bonatelli M.L."/>
            <person name="Correr F.H."/>
            <person name="Franceschini L.M."/>
            <person name="Leite T.F."/>
            <person name="Margarido G.R.A."/>
            <person name="Almeida C.A."/>
            <person name="Ferrarezi J.A."/>
            <person name="Labate C.A."/>
        </authorList>
    </citation>
    <scope>NUCLEOTIDE SEQUENCE</scope>
    <source>
        <strain evidence="1">MF-1</strain>
    </source>
</reference>
<keyword evidence="2" id="KW-1185">Reference proteome</keyword>
<organism evidence="1 2">
    <name type="scientific">Austropuccinia psidii MF-1</name>
    <dbReference type="NCBI Taxonomy" id="1389203"/>
    <lineage>
        <taxon>Eukaryota</taxon>
        <taxon>Fungi</taxon>
        <taxon>Dikarya</taxon>
        <taxon>Basidiomycota</taxon>
        <taxon>Pucciniomycotina</taxon>
        <taxon>Pucciniomycetes</taxon>
        <taxon>Pucciniales</taxon>
        <taxon>Sphaerophragmiaceae</taxon>
        <taxon>Austropuccinia</taxon>
    </lineage>
</organism>
<accession>A0A9Q3DVB1</accession>
<name>A0A9Q3DVB1_9BASI</name>
<proteinExistence type="predicted"/>
<dbReference type="OrthoDB" id="2595244at2759"/>
<dbReference type="AlphaFoldDB" id="A0A9Q3DVB1"/>
<evidence type="ECO:0000313" key="2">
    <source>
        <dbReference type="Proteomes" id="UP000765509"/>
    </source>
</evidence>
<evidence type="ECO:0000313" key="1">
    <source>
        <dbReference type="EMBL" id="MBW0509974.1"/>
    </source>
</evidence>
<comment type="caution">
    <text evidence="1">The sequence shown here is derived from an EMBL/GenBank/DDBJ whole genome shotgun (WGS) entry which is preliminary data.</text>
</comment>
<dbReference type="EMBL" id="AVOT02021261">
    <property type="protein sequence ID" value="MBW0509974.1"/>
    <property type="molecule type" value="Genomic_DNA"/>
</dbReference>
<protein>
    <submittedName>
        <fullName evidence="1">Uncharacterized protein</fullName>
    </submittedName>
</protein>